<proteinExistence type="predicted"/>
<accession>A0A1S8T870</accession>
<name>A0A1S8T870_9CLOT</name>
<dbReference type="OrthoDB" id="2658408at2"/>
<reference evidence="2 3" key="1">
    <citation type="submission" date="2016-05" db="EMBL/GenBank/DDBJ databases">
        <title>Microbial solvent formation.</title>
        <authorList>
            <person name="Poehlein A."/>
            <person name="Montoya Solano J.D."/>
            <person name="Flitsch S."/>
            <person name="Krabben P."/>
            <person name="Duerre P."/>
            <person name="Daniel R."/>
        </authorList>
    </citation>
    <scope>NUCLEOTIDE SEQUENCE [LARGE SCALE GENOMIC DNA]</scope>
    <source>
        <strain evidence="2 3">DSM 2619</strain>
    </source>
</reference>
<dbReference type="Proteomes" id="UP000190890">
    <property type="component" value="Unassembled WGS sequence"/>
</dbReference>
<dbReference type="Pfam" id="PF23961">
    <property type="entry name" value="Phage_tail_terminator_9"/>
    <property type="match status" value="1"/>
</dbReference>
<dbReference type="InterPro" id="IPR057087">
    <property type="entry name" value="Gp12-like"/>
</dbReference>
<evidence type="ECO:0000259" key="1">
    <source>
        <dbReference type="Pfam" id="PF23961"/>
    </source>
</evidence>
<dbReference type="AlphaFoldDB" id="A0A1S8T870"/>
<evidence type="ECO:0000313" key="3">
    <source>
        <dbReference type="Proteomes" id="UP000190890"/>
    </source>
</evidence>
<gene>
    <name evidence="2" type="ORF">CLPUN_42350</name>
</gene>
<dbReference type="EMBL" id="LZZM01000206">
    <property type="protein sequence ID" value="OOM73997.1"/>
    <property type="molecule type" value="Genomic_DNA"/>
</dbReference>
<dbReference type="STRING" id="29367.CLPUN_42350"/>
<organism evidence="2 3">
    <name type="scientific">Clostridium puniceum</name>
    <dbReference type="NCBI Taxonomy" id="29367"/>
    <lineage>
        <taxon>Bacteria</taxon>
        <taxon>Bacillati</taxon>
        <taxon>Bacillota</taxon>
        <taxon>Clostridia</taxon>
        <taxon>Eubacteriales</taxon>
        <taxon>Clostridiaceae</taxon>
        <taxon>Clostridium</taxon>
    </lineage>
</organism>
<evidence type="ECO:0000313" key="2">
    <source>
        <dbReference type="EMBL" id="OOM73997.1"/>
    </source>
</evidence>
<feature type="domain" description="Phage neck terminator protein gp12-like" evidence="1">
    <location>
        <begin position="10"/>
        <end position="165"/>
    </location>
</feature>
<dbReference type="RefSeq" id="WP_077849182.1">
    <property type="nucleotide sequence ID" value="NZ_LZZM01000206.1"/>
</dbReference>
<sequence length="184" mass="21660">MADQVLKLKEIEKFFVQITCKMLNIDTTKEENLGKVRKAWPTGGAPGWKIDQDIVFLRITPVDDKLARQLNIIYDPNKDDNTIADKKTGYTRVHKIDWLLYGPNSYDNADIIRHLIFDFDYMLEFKKKNLFLITDVPMPTRLPELYNSQWWERTDFSATFNEAVIREKKVPYILSGDVRLITNR</sequence>
<keyword evidence="3" id="KW-1185">Reference proteome</keyword>
<protein>
    <recommendedName>
        <fullName evidence="1">Phage neck terminator protein gp12-like domain-containing protein</fullName>
    </recommendedName>
</protein>
<comment type="caution">
    <text evidence="2">The sequence shown here is derived from an EMBL/GenBank/DDBJ whole genome shotgun (WGS) entry which is preliminary data.</text>
</comment>